<organism evidence="14 15">
    <name type="scientific">Pandoraea thiooxydans</name>
    <dbReference type="NCBI Taxonomy" id="445709"/>
    <lineage>
        <taxon>Bacteria</taxon>
        <taxon>Pseudomonadati</taxon>
        <taxon>Pseudomonadota</taxon>
        <taxon>Betaproteobacteria</taxon>
        <taxon>Burkholderiales</taxon>
        <taxon>Burkholderiaceae</taxon>
        <taxon>Pandoraea</taxon>
    </lineage>
</organism>
<dbReference type="Gene3D" id="1.20.5.440">
    <property type="entry name" value="ATP synthase delta/epsilon subunit, C-terminal domain"/>
    <property type="match status" value="1"/>
</dbReference>
<dbReference type="InterPro" id="IPR036771">
    <property type="entry name" value="ATPsynth_dsu/esu_N"/>
</dbReference>
<dbReference type="NCBIfam" id="TIGR01216">
    <property type="entry name" value="ATP_synt_epsi"/>
    <property type="match status" value="1"/>
</dbReference>
<dbReference type="InterPro" id="IPR036794">
    <property type="entry name" value="ATP_F1_dsu/esu_C_sf"/>
</dbReference>
<sequence>MGIFRVDLVSAEAEIFSGPAQYVSMPGAQGDFGVLTGHAPFLTTLRPGTLHIRQASGEEIFFYIAGGFAEVQASVVTVMADTVMRADDLDESKAELARRAAAEALQNQTSRIEYAKAQAELMEAAAQLAAISRFRKRKSSPS</sequence>
<dbReference type="OrthoDB" id="9791445at2"/>
<keyword evidence="8 10" id="KW-0139">CF(1)</keyword>
<evidence type="ECO:0000256" key="10">
    <source>
        <dbReference type="HAMAP-Rule" id="MF_00530"/>
    </source>
</evidence>
<evidence type="ECO:0000256" key="11">
    <source>
        <dbReference type="RuleBase" id="RU003656"/>
    </source>
</evidence>
<feature type="domain" description="ATP synthase F1 complex delta/epsilon subunit N-terminal" evidence="13">
    <location>
        <begin position="4"/>
        <end position="82"/>
    </location>
</feature>
<keyword evidence="15" id="KW-1185">Reference proteome</keyword>
<evidence type="ECO:0000313" key="15">
    <source>
        <dbReference type="Proteomes" id="UP000036700"/>
    </source>
</evidence>
<dbReference type="AlphaFoldDB" id="A0A0G3ELR8"/>
<dbReference type="SUPFAM" id="SSF51344">
    <property type="entry name" value="Epsilon subunit of F1F0-ATP synthase N-terminal domain"/>
    <property type="match status" value="1"/>
</dbReference>
<dbReference type="InterPro" id="IPR001469">
    <property type="entry name" value="ATP_synth_F1_dsu/esu"/>
</dbReference>
<keyword evidence="10" id="KW-1003">Cell membrane</keyword>
<evidence type="ECO:0000256" key="3">
    <source>
        <dbReference type="ARBA" id="ARBA00005712"/>
    </source>
</evidence>
<dbReference type="GO" id="GO:0045259">
    <property type="term" value="C:proton-transporting ATP synthase complex"/>
    <property type="evidence" value="ECO:0007669"/>
    <property type="project" value="UniProtKB-KW"/>
</dbReference>
<keyword evidence="10" id="KW-0375">Hydrogen ion transport</keyword>
<evidence type="ECO:0000256" key="8">
    <source>
        <dbReference type="ARBA" id="ARBA00023196"/>
    </source>
</evidence>
<dbReference type="Gene3D" id="2.60.15.10">
    <property type="entry name" value="F0F1 ATP synthase delta/epsilon subunit, N-terminal"/>
    <property type="match status" value="1"/>
</dbReference>
<dbReference type="PANTHER" id="PTHR13822:SF10">
    <property type="entry name" value="ATP SYNTHASE EPSILON CHAIN, CHLOROPLASTIC"/>
    <property type="match status" value="1"/>
</dbReference>
<dbReference type="InterPro" id="IPR020547">
    <property type="entry name" value="ATP_synth_F1_esu_C"/>
</dbReference>
<dbReference type="EMBL" id="CP011568">
    <property type="protein sequence ID" value="AKJ67880.1"/>
    <property type="molecule type" value="Genomic_DNA"/>
</dbReference>
<evidence type="ECO:0000256" key="4">
    <source>
        <dbReference type="ARBA" id="ARBA00011648"/>
    </source>
</evidence>
<dbReference type="SUPFAM" id="SSF46604">
    <property type="entry name" value="Epsilon subunit of F1F0-ATP synthase C-terminal domain"/>
    <property type="match status" value="1"/>
</dbReference>
<dbReference type="GO" id="GO:0005524">
    <property type="term" value="F:ATP binding"/>
    <property type="evidence" value="ECO:0007669"/>
    <property type="project" value="UniProtKB-UniRule"/>
</dbReference>
<comment type="similarity">
    <text evidence="3 10 11">Belongs to the ATPase epsilon chain family.</text>
</comment>
<dbReference type="STRING" id="445709.ABW99_06280"/>
<dbReference type="HAMAP" id="MF_00530">
    <property type="entry name" value="ATP_synth_epsil_bac"/>
    <property type="match status" value="1"/>
</dbReference>
<reference evidence="15" key="1">
    <citation type="submission" date="2015-06" db="EMBL/GenBank/DDBJ databases">
        <authorList>
            <person name="Lim Y.L."/>
            <person name="Ee R."/>
            <person name="Yong D."/>
            <person name="How K.Y."/>
            <person name="Yin W.F."/>
            <person name="Chan K.G."/>
        </authorList>
    </citation>
    <scope>NUCLEOTIDE SEQUENCE [LARGE SCALE GENOMIC DNA]</scope>
    <source>
        <strain evidence="15">DSM 25325</strain>
    </source>
</reference>
<keyword evidence="6 10" id="KW-0406">Ion transport</keyword>
<keyword evidence="7 10" id="KW-0472">Membrane</keyword>
<evidence type="ECO:0000256" key="5">
    <source>
        <dbReference type="ARBA" id="ARBA00022448"/>
    </source>
</evidence>
<dbReference type="Pfam" id="PF00401">
    <property type="entry name" value="ATP-synt_DE"/>
    <property type="match status" value="1"/>
</dbReference>
<dbReference type="PANTHER" id="PTHR13822">
    <property type="entry name" value="ATP SYNTHASE DELTA/EPSILON CHAIN"/>
    <property type="match status" value="1"/>
</dbReference>
<dbReference type="NCBIfam" id="NF001847">
    <property type="entry name" value="PRK00571.1-4"/>
    <property type="match status" value="1"/>
</dbReference>
<dbReference type="RefSeq" id="WP_047213681.1">
    <property type="nucleotide sequence ID" value="NZ_CP011568.3"/>
</dbReference>
<evidence type="ECO:0000256" key="7">
    <source>
        <dbReference type="ARBA" id="ARBA00023136"/>
    </source>
</evidence>
<comment type="subunit">
    <text evidence="4 10 11">F-type ATPases have 2 components, CF(1) - the catalytic core - and CF(0) - the membrane proton channel. CF(1) has five subunits: alpha(3), beta(3), gamma(1), delta(1), epsilon(1). CF(0) has three main subunits: a, b and c.</text>
</comment>
<evidence type="ECO:0000256" key="1">
    <source>
        <dbReference type="ARBA" id="ARBA00003543"/>
    </source>
</evidence>
<evidence type="ECO:0000259" key="12">
    <source>
        <dbReference type="Pfam" id="PF00401"/>
    </source>
</evidence>
<gene>
    <name evidence="10" type="primary">atpC</name>
    <name evidence="14" type="ORF">ABW99_06280</name>
</gene>
<name>A0A0G3ELR8_9BURK</name>
<feature type="domain" description="ATP synthase epsilon subunit C-terminal" evidence="12">
    <location>
        <begin position="87"/>
        <end position="131"/>
    </location>
</feature>
<dbReference type="InterPro" id="IPR020546">
    <property type="entry name" value="ATP_synth_F1_dsu/esu_N"/>
</dbReference>
<proteinExistence type="inferred from homology"/>
<dbReference type="GO" id="GO:0005886">
    <property type="term" value="C:plasma membrane"/>
    <property type="evidence" value="ECO:0007669"/>
    <property type="project" value="UniProtKB-SubCell"/>
</dbReference>
<keyword evidence="5 10" id="KW-0813">Transport</keyword>
<dbReference type="KEGG" id="ptx:ABW99_06280"/>
<comment type="function">
    <text evidence="1 10">Produces ATP from ADP in the presence of a proton gradient across the membrane.</text>
</comment>
<dbReference type="Pfam" id="PF02823">
    <property type="entry name" value="ATP-synt_DE_N"/>
    <property type="match status" value="1"/>
</dbReference>
<evidence type="ECO:0000256" key="9">
    <source>
        <dbReference type="ARBA" id="ARBA00023310"/>
    </source>
</evidence>
<evidence type="ECO:0000256" key="2">
    <source>
        <dbReference type="ARBA" id="ARBA00004202"/>
    </source>
</evidence>
<dbReference type="CDD" id="cd12152">
    <property type="entry name" value="F1-ATPase_delta"/>
    <property type="match status" value="1"/>
</dbReference>
<dbReference type="PATRIC" id="fig|445709.3.peg.1348"/>
<evidence type="ECO:0000313" key="14">
    <source>
        <dbReference type="EMBL" id="AKJ67880.1"/>
    </source>
</evidence>
<comment type="subcellular location">
    <subcellularLocation>
        <location evidence="2 10">Cell membrane</location>
        <topology evidence="2 10">Peripheral membrane protein</topology>
    </subcellularLocation>
</comment>
<keyword evidence="9 10" id="KW-0066">ATP synthesis</keyword>
<protein>
    <recommendedName>
        <fullName evidence="10">ATP synthase epsilon chain</fullName>
    </recommendedName>
    <alternativeName>
        <fullName evidence="10">ATP synthase F1 sector epsilon subunit</fullName>
    </alternativeName>
    <alternativeName>
        <fullName evidence="10">F-ATPase epsilon subunit</fullName>
    </alternativeName>
</protein>
<evidence type="ECO:0000256" key="6">
    <source>
        <dbReference type="ARBA" id="ARBA00023065"/>
    </source>
</evidence>
<dbReference type="GO" id="GO:0046933">
    <property type="term" value="F:proton-transporting ATP synthase activity, rotational mechanism"/>
    <property type="evidence" value="ECO:0007669"/>
    <property type="project" value="UniProtKB-UniRule"/>
</dbReference>
<dbReference type="Proteomes" id="UP000036700">
    <property type="component" value="Chromosome"/>
</dbReference>
<accession>A0A0G3ELR8</accession>
<evidence type="ECO:0000259" key="13">
    <source>
        <dbReference type="Pfam" id="PF02823"/>
    </source>
</evidence>